<organism evidence="5 6">
    <name type="scientific">Phytohabitans maris</name>
    <dbReference type="NCBI Taxonomy" id="3071409"/>
    <lineage>
        <taxon>Bacteria</taxon>
        <taxon>Bacillati</taxon>
        <taxon>Actinomycetota</taxon>
        <taxon>Actinomycetes</taxon>
        <taxon>Micromonosporales</taxon>
        <taxon>Micromonosporaceae</taxon>
    </lineage>
</organism>
<dbReference type="SUPFAM" id="SSF53649">
    <property type="entry name" value="Alkaline phosphatase-like"/>
    <property type="match status" value="1"/>
</dbReference>
<keyword evidence="6" id="KW-1185">Reference proteome</keyword>
<sequence length="494" mass="54408">MSTPLSRRTLLSTAAAVAAAPVAATADAGPAQAHGTGGHRPPNILLFTVDDMDFATPGCFGGHRDVTPALDRFARQSMSFHRAHVPLAVCQPSRSALLTGRYPHRNGAEGFGPVRDDVPILNESLRERDYLTGILGKVTHLAPIERYAWDYAIDQEGLGMGRDPAVYAAGAADVFRLAKRERRPFFMMANAHDPHRPYHGSLQERQMFTPEQLATVPPPAKVFGPGDADVPGFLPDLPDVRTEQAQYLSSSRRADQVFAAVLAELARAGLADDTIVVFISDNGTAMPFAKANAYPHSTHTPLVVRWPGKTRPGSTDRAHMVSTMDLFPLFCRAAGVRPPDGIDGRDPTSLLEGRHQTGRTRVHTVFHETSARQRFEMRATHDGRWAYVWNAWSNGTTNYRAENMQGLTWPAMTAAAATDPALAARVDFYLRRAPEELYDLGRDPYCLHNLAGKHTPPARAALRRQRDLTADWMTRTGDPLRDTYLTYQQMLDAA</sequence>
<dbReference type="InterPro" id="IPR006311">
    <property type="entry name" value="TAT_signal"/>
</dbReference>
<name>A0ABU0ZB97_9ACTN</name>
<dbReference type="Proteomes" id="UP001230908">
    <property type="component" value="Unassembled WGS sequence"/>
</dbReference>
<dbReference type="RefSeq" id="WP_308710975.1">
    <property type="nucleotide sequence ID" value="NZ_JAVHUY010000003.1"/>
</dbReference>
<dbReference type="InterPro" id="IPR017850">
    <property type="entry name" value="Alkaline_phosphatase_core_sf"/>
</dbReference>
<dbReference type="PANTHER" id="PTHR42693:SF53">
    <property type="entry name" value="ENDO-4-O-SULFATASE"/>
    <property type="match status" value="1"/>
</dbReference>
<dbReference type="EMBL" id="JAVHUY010000003">
    <property type="protein sequence ID" value="MDQ7903699.1"/>
    <property type="molecule type" value="Genomic_DNA"/>
</dbReference>
<feature type="domain" description="Sulfatase N-terminal" evidence="4">
    <location>
        <begin position="42"/>
        <end position="336"/>
    </location>
</feature>
<dbReference type="CDD" id="cd16027">
    <property type="entry name" value="SGSH"/>
    <property type="match status" value="1"/>
</dbReference>
<dbReference type="PANTHER" id="PTHR42693">
    <property type="entry name" value="ARYLSULFATASE FAMILY MEMBER"/>
    <property type="match status" value="1"/>
</dbReference>
<dbReference type="InterPro" id="IPR000917">
    <property type="entry name" value="Sulfatase_N"/>
</dbReference>
<comment type="caution">
    <text evidence="5">The sequence shown here is derived from an EMBL/GenBank/DDBJ whole genome shotgun (WGS) entry which is preliminary data.</text>
</comment>
<gene>
    <name evidence="5" type="ORF">RB614_04105</name>
</gene>
<dbReference type="Gene3D" id="3.40.720.10">
    <property type="entry name" value="Alkaline Phosphatase, subunit A"/>
    <property type="match status" value="1"/>
</dbReference>
<feature type="chain" id="PRO_5046549850" evidence="3">
    <location>
        <begin position="34"/>
        <end position="494"/>
    </location>
</feature>
<dbReference type="InterPro" id="IPR050738">
    <property type="entry name" value="Sulfatase"/>
</dbReference>
<evidence type="ECO:0000256" key="3">
    <source>
        <dbReference type="SAM" id="SignalP"/>
    </source>
</evidence>
<reference evidence="5 6" key="1">
    <citation type="submission" date="2023-08" db="EMBL/GenBank/DDBJ databases">
        <title>Phytohabitans sansha sp. nov., isolated from marine sediment.</title>
        <authorList>
            <person name="Zhao Y."/>
            <person name="Yi K."/>
        </authorList>
    </citation>
    <scope>NUCLEOTIDE SEQUENCE [LARGE SCALE GENOMIC DNA]</scope>
    <source>
        <strain evidence="5 6">ZYX-F-186</strain>
    </source>
</reference>
<accession>A0ABU0ZB97</accession>
<evidence type="ECO:0000313" key="6">
    <source>
        <dbReference type="Proteomes" id="UP001230908"/>
    </source>
</evidence>
<dbReference type="Pfam" id="PF00884">
    <property type="entry name" value="Sulfatase"/>
    <property type="match status" value="1"/>
</dbReference>
<keyword evidence="3" id="KW-0732">Signal</keyword>
<dbReference type="PROSITE" id="PS51318">
    <property type="entry name" value="TAT"/>
    <property type="match status" value="1"/>
</dbReference>
<evidence type="ECO:0000256" key="2">
    <source>
        <dbReference type="ARBA" id="ARBA00022801"/>
    </source>
</evidence>
<comment type="similarity">
    <text evidence="1">Belongs to the sulfatase family.</text>
</comment>
<protein>
    <submittedName>
        <fullName evidence="5">Sulfatase</fullName>
    </submittedName>
</protein>
<evidence type="ECO:0000259" key="4">
    <source>
        <dbReference type="Pfam" id="PF00884"/>
    </source>
</evidence>
<evidence type="ECO:0000256" key="1">
    <source>
        <dbReference type="ARBA" id="ARBA00008779"/>
    </source>
</evidence>
<keyword evidence="2" id="KW-0378">Hydrolase</keyword>
<evidence type="ECO:0000313" key="5">
    <source>
        <dbReference type="EMBL" id="MDQ7903699.1"/>
    </source>
</evidence>
<proteinExistence type="inferred from homology"/>
<feature type="signal peptide" evidence="3">
    <location>
        <begin position="1"/>
        <end position="33"/>
    </location>
</feature>